<feature type="region of interest" description="Disordered" evidence="1">
    <location>
        <begin position="1"/>
        <end position="62"/>
    </location>
</feature>
<proteinExistence type="predicted"/>
<dbReference type="Pfam" id="PF17653">
    <property type="entry name" value="DUF5522"/>
    <property type="match status" value="1"/>
</dbReference>
<evidence type="ECO:0000313" key="3">
    <source>
        <dbReference type="Proteomes" id="UP000694521"/>
    </source>
</evidence>
<evidence type="ECO:0000313" key="2">
    <source>
        <dbReference type="Ensembl" id="ENSACDP00005005146.1"/>
    </source>
</evidence>
<dbReference type="Ensembl" id="ENSACDT00005006175.1">
    <property type="protein sequence ID" value="ENSACDP00005005146.1"/>
    <property type="gene ID" value="ENSACDG00005003774.1"/>
</dbReference>
<name>A0A8B9DD70_ANSCY</name>
<evidence type="ECO:0000256" key="1">
    <source>
        <dbReference type="SAM" id="MobiDB-lite"/>
    </source>
</evidence>
<accession>A0A8B9DD70</accession>
<reference evidence="2" key="2">
    <citation type="submission" date="2025-09" db="UniProtKB">
        <authorList>
            <consortium name="Ensembl"/>
        </authorList>
    </citation>
    <scope>IDENTIFICATION</scope>
</reference>
<sequence>GRPCPAPPSLGRPRVRAPSGGDPPGSPARVRGAVEASLPPEKLPLSPAAPPQRGPERLPAAWGRGGVEALPEVPQGERAGLVPVAAFVTSVDPVTGYLVLTEAAGLQRGKCCGSACRREYEQVNAKDQSKKKRFNSFFCVCVCDSLCLCILQELLRNPSTSVLCTFHRRNTGVRCT</sequence>
<reference evidence="2" key="1">
    <citation type="submission" date="2025-08" db="UniProtKB">
        <authorList>
            <consortium name="Ensembl"/>
        </authorList>
    </citation>
    <scope>IDENTIFICATION</scope>
</reference>
<dbReference type="PANTHER" id="PTHR21037:SF2">
    <property type="entry name" value="SIMILAR TO NOVEL PROTEIN"/>
    <property type="match status" value="1"/>
</dbReference>
<feature type="compositionally biased region" description="Pro residues" evidence="1">
    <location>
        <begin position="1"/>
        <end position="10"/>
    </location>
</feature>
<dbReference type="PANTHER" id="PTHR21037">
    <property type="entry name" value="39S RIBOSOMAL PROTEIN L14, MITOCHONDRIAL"/>
    <property type="match status" value="1"/>
</dbReference>
<organism evidence="2 3">
    <name type="scientific">Anser cygnoides</name>
    <name type="common">Swan goose</name>
    <dbReference type="NCBI Taxonomy" id="8845"/>
    <lineage>
        <taxon>Eukaryota</taxon>
        <taxon>Metazoa</taxon>
        <taxon>Chordata</taxon>
        <taxon>Craniata</taxon>
        <taxon>Vertebrata</taxon>
        <taxon>Euteleostomi</taxon>
        <taxon>Archelosauria</taxon>
        <taxon>Archosauria</taxon>
        <taxon>Dinosauria</taxon>
        <taxon>Saurischia</taxon>
        <taxon>Theropoda</taxon>
        <taxon>Coelurosauria</taxon>
        <taxon>Aves</taxon>
        <taxon>Neognathae</taxon>
        <taxon>Galloanserae</taxon>
        <taxon>Anseriformes</taxon>
        <taxon>Anatidae</taxon>
        <taxon>Anserinae</taxon>
        <taxon>Anser</taxon>
    </lineage>
</organism>
<dbReference type="InterPro" id="IPR040807">
    <property type="entry name" value="DUF5522"/>
</dbReference>
<dbReference type="Proteomes" id="UP000694521">
    <property type="component" value="Unplaced"/>
</dbReference>
<protein>
    <submittedName>
        <fullName evidence="2">Uncharacterized protein</fullName>
    </submittedName>
</protein>
<keyword evidence="3" id="KW-1185">Reference proteome</keyword>
<dbReference type="AlphaFoldDB" id="A0A8B9DD70"/>